<dbReference type="EMBL" id="SKBM01000032">
    <property type="protein sequence ID" value="TCZ54576.1"/>
    <property type="molecule type" value="Genomic_DNA"/>
</dbReference>
<evidence type="ECO:0000256" key="1">
    <source>
        <dbReference type="ARBA" id="ARBA00022649"/>
    </source>
</evidence>
<keyword evidence="4 5" id="KW-0378">Hydrolase</keyword>
<evidence type="ECO:0000313" key="8">
    <source>
        <dbReference type="Proteomes" id="UP000295023"/>
    </source>
</evidence>
<dbReference type="PANTHER" id="PTHR36173">
    <property type="entry name" value="RIBONUCLEASE VAPC16-RELATED"/>
    <property type="match status" value="1"/>
</dbReference>
<keyword evidence="5" id="KW-0800">Toxin</keyword>
<dbReference type="PANTHER" id="PTHR36173:SF1">
    <property type="entry name" value="RIBONUCLEASE VAPC22"/>
    <property type="match status" value="1"/>
</dbReference>
<evidence type="ECO:0000256" key="4">
    <source>
        <dbReference type="ARBA" id="ARBA00022801"/>
    </source>
</evidence>
<comment type="cofactor">
    <cofactor evidence="5">
        <name>Mg(2+)</name>
        <dbReference type="ChEBI" id="CHEBI:18420"/>
    </cofactor>
</comment>
<organism evidence="7 8">
    <name type="scientific">Roseicella aquatilis</name>
    <dbReference type="NCBI Taxonomy" id="2527868"/>
    <lineage>
        <taxon>Bacteria</taxon>
        <taxon>Pseudomonadati</taxon>
        <taxon>Pseudomonadota</taxon>
        <taxon>Alphaproteobacteria</taxon>
        <taxon>Acetobacterales</taxon>
        <taxon>Roseomonadaceae</taxon>
        <taxon>Roseicella</taxon>
    </lineage>
</organism>
<dbReference type="HAMAP" id="MF_00265">
    <property type="entry name" value="VapC_Nob1"/>
    <property type="match status" value="1"/>
</dbReference>
<sequence length="138" mass="14775">MLLDTHALLWLVRGEFRTEAAIAAVRTAQEAGRLYVSAISAWELGVAELKRRDRPDLGMPSAAWFRQALATTGARLATISVSVAAEASTVPAIYGSGDPGDCFVIATARVRRMPVVTRDGRMLALAVSAPDYLEAVEC</sequence>
<dbReference type="Pfam" id="PF01850">
    <property type="entry name" value="PIN"/>
    <property type="match status" value="1"/>
</dbReference>
<keyword evidence="8" id="KW-1185">Reference proteome</keyword>
<keyword evidence="2 5" id="KW-0540">Nuclease</keyword>
<dbReference type="InterPro" id="IPR052919">
    <property type="entry name" value="TA_system_RNase"/>
</dbReference>
<reference evidence="7 8" key="1">
    <citation type="submission" date="2019-03" db="EMBL/GenBank/DDBJ databases">
        <title>Paracraurococcus aquatilis NE82 genome sequence.</title>
        <authorList>
            <person name="Zhao Y."/>
            <person name="Du Z."/>
        </authorList>
    </citation>
    <scope>NUCLEOTIDE SEQUENCE [LARGE SCALE GENOMIC DNA]</scope>
    <source>
        <strain evidence="7 8">NE82</strain>
    </source>
</reference>
<feature type="binding site" evidence="5">
    <location>
        <position position="4"/>
    </location>
    <ligand>
        <name>Mg(2+)</name>
        <dbReference type="ChEBI" id="CHEBI:18420"/>
    </ligand>
</feature>
<dbReference type="OrthoDB" id="9798990at2"/>
<gene>
    <name evidence="5" type="primary">vapC</name>
    <name evidence="7" type="ORF">EXY23_23165</name>
</gene>
<dbReference type="GO" id="GO:0090729">
    <property type="term" value="F:toxin activity"/>
    <property type="evidence" value="ECO:0007669"/>
    <property type="project" value="UniProtKB-KW"/>
</dbReference>
<dbReference type="Proteomes" id="UP000295023">
    <property type="component" value="Unassembled WGS sequence"/>
</dbReference>
<dbReference type="EC" id="3.1.-.-" evidence="5"/>
<dbReference type="GO" id="GO:0016787">
    <property type="term" value="F:hydrolase activity"/>
    <property type="evidence" value="ECO:0007669"/>
    <property type="project" value="UniProtKB-KW"/>
</dbReference>
<evidence type="ECO:0000256" key="2">
    <source>
        <dbReference type="ARBA" id="ARBA00022722"/>
    </source>
</evidence>
<dbReference type="CDD" id="cd09872">
    <property type="entry name" value="PIN_Sll0205-like"/>
    <property type="match status" value="1"/>
</dbReference>
<name>A0A4R4D6B2_9PROT</name>
<comment type="function">
    <text evidence="5">Toxic component of a toxin-antitoxin (TA) system. An RNase.</text>
</comment>
<evidence type="ECO:0000313" key="7">
    <source>
        <dbReference type="EMBL" id="TCZ54576.1"/>
    </source>
</evidence>
<accession>A0A4R4D6B2</accession>
<evidence type="ECO:0000259" key="6">
    <source>
        <dbReference type="Pfam" id="PF01850"/>
    </source>
</evidence>
<dbReference type="GO" id="GO:0000287">
    <property type="term" value="F:magnesium ion binding"/>
    <property type="evidence" value="ECO:0007669"/>
    <property type="project" value="UniProtKB-UniRule"/>
</dbReference>
<dbReference type="AlphaFoldDB" id="A0A4R4D6B2"/>
<feature type="binding site" evidence="5">
    <location>
        <position position="101"/>
    </location>
    <ligand>
        <name>Mg(2+)</name>
        <dbReference type="ChEBI" id="CHEBI:18420"/>
    </ligand>
</feature>
<feature type="domain" description="PIN" evidence="6">
    <location>
        <begin position="1"/>
        <end position="125"/>
    </location>
</feature>
<evidence type="ECO:0000256" key="3">
    <source>
        <dbReference type="ARBA" id="ARBA00022723"/>
    </source>
</evidence>
<keyword evidence="3 5" id="KW-0479">Metal-binding</keyword>
<proteinExistence type="inferred from homology"/>
<dbReference type="InterPro" id="IPR041705">
    <property type="entry name" value="PIN_Sll0205"/>
</dbReference>
<dbReference type="RefSeq" id="WP_132295481.1">
    <property type="nucleotide sequence ID" value="NZ_SKBM01000032.1"/>
</dbReference>
<dbReference type="SUPFAM" id="SSF88723">
    <property type="entry name" value="PIN domain-like"/>
    <property type="match status" value="1"/>
</dbReference>
<comment type="similarity">
    <text evidence="5">Belongs to the PINc/VapC protein family.</text>
</comment>
<dbReference type="Gene3D" id="3.40.50.1010">
    <property type="entry name" value="5'-nuclease"/>
    <property type="match status" value="1"/>
</dbReference>
<protein>
    <recommendedName>
        <fullName evidence="5">Ribonuclease VapC</fullName>
        <shortName evidence="5">RNase VapC</shortName>
        <ecNumber evidence="5">3.1.-.-</ecNumber>
    </recommendedName>
    <alternativeName>
        <fullName evidence="5">Toxin VapC</fullName>
    </alternativeName>
</protein>
<comment type="caution">
    <text evidence="7">The sequence shown here is derived from an EMBL/GenBank/DDBJ whole genome shotgun (WGS) entry which is preliminary data.</text>
</comment>
<dbReference type="InterPro" id="IPR022907">
    <property type="entry name" value="VapC_family"/>
</dbReference>
<dbReference type="InterPro" id="IPR002716">
    <property type="entry name" value="PIN_dom"/>
</dbReference>
<evidence type="ECO:0000256" key="5">
    <source>
        <dbReference type="HAMAP-Rule" id="MF_00265"/>
    </source>
</evidence>
<keyword evidence="5" id="KW-0460">Magnesium</keyword>
<dbReference type="InterPro" id="IPR029060">
    <property type="entry name" value="PIN-like_dom_sf"/>
</dbReference>
<dbReference type="GO" id="GO:0004540">
    <property type="term" value="F:RNA nuclease activity"/>
    <property type="evidence" value="ECO:0007669"/>
    <property type="project" value="InterPro"/>
</dbReference>
<keyword evidence="1 5" id="KW-1277">Toxin-antitoxin system</keyword>